<dbReference type="PROSITE" id="PS00656">
    <property type="entry name" value="GLYCOSYL_HYDROL_F6_2"/>
    <property type="match status" value="1"/>
</dbReference>
<keyword evidence="2 12" id="KW-0378">Hydrolase</keyword>
<evidence type="ECO:0000256" key="8">
    <source>
        <dbReference type="PIRSR" id="PIRSR001100-1"/>
    </source>
</evidence>
<gene>
    <name evidence="13" type="ORF">KDL01_06235</name>
</gene>
<evidence type="ECO:0000313" key="13">
    <source>
        <dbReference type="EMBL" id="MBR7832851.1"/>
    </source>
</evidence>
<dbReference type="Proteomes" id="UP000675781">
    <property type="component" value="Unassembled WGS sequence"/>
</dbReference>
<evidence type="ECO:0000313" key="14">
    <source>
        <dbReference type="Proteomes" id="UP000675781"/>
    </source>
</evidence>
<sequence>MAALGVCAVPGSAQAAASSADGHTLPAHARLFVPPPTSAAVSQIVQLAKGGDLKDAALLTTMEATPQAVWFTGGTPDQVRTQVHQTMVEAALENAVPVLVAYDIPGRDCAQYSAGGALDAASYEAWISAFAAGIGDGNAVVILEPDALGNLPSNCGGFGTGTYPFTDADRYAEVDDAVGALEAKPNTDVYLDGTHSGWQSVGTMTQRLLLGDVQQAQGFYLNVSNYQPDNELTDYGQWISDCIAITTDPSHWAYGNPGDCASQYYPATQSDFSTWDLTTQWYAANMDGAVAATHYVIDTSRNGQGPNAMAAYAAAPYNQSASVISTLVSGNWCNPPASGLGLRPTAQTGVPLLDAYLWVKTPGQSDGQCDAAGGVRAWDYSAYTQTGWPTDTADQSLFDPLWGLTDPAAGAWFPQQALQLAQEANPPLLGH</sequence>
<dbReference type="EC" id="3.2.1.-" evidence="12"/>
<keyword evidence="3 12" id="KW-0136">Cellulose degradation</keyword>
<evidence type="ECO:0000256" key="6">
    <source>
        <dbReference type="ARBA" id="ARBA00023295"/>
    </source>
</evidence>
<dbReference type="AlphaFoldDB" id="A0A941EKH5"/>
<feature type="binding site" evidence="9">
    <location>
        <position position="198"/>
    </location>
    <ligand>
        <name>substrate</name>
    </ligand>
</feature>
<evidence type="ECO:0000256" key="3">
    <source>
        <dbReference type="ARBA" id="ARBA00023001"/>
    </source>
</evidence>
<feature type="binding site" evidence="9">
    <location>
        <position position="70"/>
    </location>
    <ligand>
        <name>substrate</name>
    </ligand>
</feature>
<dbReference type="GO" id="GO:0004553">
    <property type="term" value="F:hydrolase activity, hydrolyzing O-glycosyl compounds"/>
    <property type="evidence" value="ECO:0007669"/>
    <property type="project" value="InterPro"/>
</dbReference>
<evidence type="ECO:0000256" key="12">
    <source>
        <dbReference type="RuleBase" id="RU361186"/>
    </source>
</evidence>
<keyword evidence="6 12" id="KW-0326">Glycosidase</keyword>
<evidence type="ECO:0000256" key="7">
    <source>
        <dbReference type="ARBA" id="ARBA00023326"/>
    </source>
</evidence>
<organism evidence="13 14">
    <name type="scientific">Actinospica durhamensis</name>
    <dbReference type="NCBI Taxonomy" id="1508375"/>
    <lineage>
        <taxon>Bacteria</taxon>
        <taxon>Bacillati</taxon>
        <taxon>Actinomycetota</taxon>
        <taxon>Actinomycetes</taxon>
        <taxon>Catenulisporales</taxon>
        <taxon>Actinospicaceae</taxon>
        <taxon>Actinospica</taxon>
    </lineage>
</organism>
<keyword evidence="5 12" id="KW-0119">Carbohydrate metabolism</keyword>
<dbReference type="PANTHER" id="PTHR34876:SF4">
    <property type="entry name" value="1,4-BETA-D-GLUCAN CELLOBIOHYDROLASE C-RELATED"/>
    <property type="match status" value="1"/>
</dbReference>
<dbReference type="Pfam" id="PF01341">
    <property type="entry name" value="Glyco_hydro_6"/>
    <property type="match status" value="1"/>
</dbReference>
<comment type="caution">
    <text evidence="13">The sequence shown here is derived from an EMBL/GenBank/DDBJ whole genome shotgun (WGS) entry which is preliminary data.</text>
</comment>
<dbReference type="SUPFAM" id="SSF51989">
    <property type="entry name" value="Glycosyl hydrolases family 6, cellulases"/>
    <property type="match status" value="1"/>
</dbReference>
<feature type="binding site" evidence="9">
    <location>
        <position position="195"/>
    </location>
    <ligand>
        <name>substrate</name>
    </ligand>
</feature>
<evidence type="ECO:0000256" key="5">
    <source>
        <dbReference type="ARBA" id="ARBA00023277"/>
    </source>
</evidence>
<feature type="binding site" evidence="9">
    <location>
        <position position="360"/>
    </location>
    <ligand>
        <name>substrate</name>
    </ligand>
</feature>
<keyword evidence="7 12" id="KW-0624">Polysaccharide degradation</keyword>
<evidence type="ECO:0000256" key="4">
    <source>
        <dbReference type="ARBA" id="ARBA00023157"/>
    </source>
</evidence>
<dbReference type="PIRSF" id="PIRSF001100">
    <property type="entry name" value="Beta_cellobiohydrolase"/>
    <property type="match status" value="1"/>
</dbReference>
<name>A0A941EKH5_9ACTN</name>
<evidence type="ECO:0000256" key="2">
    <source>
        <dbReference type="ARBA" id="ARBA00022801"/>
    </source>
</evidence>
<reference evidence="13" key="1">
    <citation type="submission" date="2021-04" db="EMBL/GenBank/DDBJ databases">
        <title>Genome based classification of Actinospica acidithermotolerans sp. nov., an actinobacterium isolated from an Indonesian hot spring.</title>
        <authorList>
            <person name="Kusuma A.B."/>
            <person name="Putra K.E."/>
            <person name="Nafisah S."/>
            <person name="Loh J."/>
            <person name="Nouioui I."/>
            <person name="Goodfellow M."/>
        </authorList>
    </citation>
    <scope>NUCLEOTIDE SEQUENCE</scope>
    <source>
        <strain evidence="13">CSCA 57</strain>
    </source>
</reference>
<accession>A0A941EKH5</accession>
<keyword evidence="4" id="KW-1015">Disulfide bond</keyword>
<feature type="active site" description="Proton acceptor" evidence="8">
    <location>
        <position position="366"/>
    </location>
</feature>
<dbReference type="GO" id="GO:0030245">
    <property type="term" value="P:cellulose catabolic process"/>
    <property type="evidence" value="ECO:0007669"/>
    <property type="project" value="UniProtKB-KW"/>
</dbReference>
<keyword evidence="14" id="KW-1185">Reference proteome</keyword>
<dbReference type="PRINTS" id="PR00733">
    <property type="entry name" value="GLHYDRLASE6"/>
</dbReference>
<dbReference type="PROSITE" id="PS00655">
    <property type="entry name" value="GLYCOSYL_HYDROL_F6_1"/>
    <property type="match status" value="1"/>
</dbReference>
<dbReference type="EMBL" id="JAGSOG010000017">
    <property type="protein sequence ID" value="MBR7832851.1"/>
    <property type="molecule type" value="Genomic_DNA"/>
</dbReference>
<evidence type="ECO:0000256" key="1">
    <source>
        <dbReference type="ARBA" id="ARBA00022729"/>
    </source>
</evidence>
<evidence type="ECO:0000256" key="10">
    <source>
        <dbReference type="PROSITE-ProRule" id="PRU10056"/>
    </source>
</evidence>
<feature type="binding site" evidence="9">
    <location>
        <position position="225"/>
    </location>
    <ligand>
        <name>substrate</name>
    </ligand>
</feature>
<dbReference type="InterPro" id="IPR001524">
    <property type="entry name" value="Glyco_hydro_6_CS"/>
</dbReference>
<evidence type="ECO:0000256" key="11">
    <source>
        <dbReference type="PROSITE-ProRule" id="PRU10057"/>
    </source>
</evidence>
<dbReference type="PANTHER" id="PTHR34876">
    <property type="match status" value="1"/>
</dbReference>
<feature type="active site" description="Proton donor" evidence="8 11">
    <location>
        <position position="146"/>
    </location>
</feature>
<dbReference type="InterPro" id="IPR036434">
    <property type="entry name" value="Beta_cellobiohydrolase_sf"/>
</dbReference>
<feature type="binding site" evidence="9">
    <location>
        <position position="332"/>
    </location>
    <ligand>
        <name>substrate</name>
    </ligand>
</feature>
<comment type="similarity">
    <text evidence="12">Belongs to the glycosyl hydrolase family 6.</text>
</comment>
<dbReference type="InterPro" id="IPR016288">
    <property type="entry name" value="Beta_cellobiohydrolase"/>
</dbReference>
<protein>
    <recommendedName>
        <fullName evidence="12">Glucanase</fullName>
        <ecNumber evidence="12">3.2.1.-</ecNumber>
    </recommendedName>
</protein>
<keyword evidence="1" id="KW-0732">Signal</keyword>
<evidence type="ECO:0000256" key="9">
    <source>
        <dbReference type="PIRSR" id="PIRSR001100-2"/>
    </source>
</evidence>
<dbReference type="Gene3D" id="3.20.20.40">
    <property type="entry name" value="1, 4-beta cellobiohydrolase"/>
    <property type="match status" value="1"/>
</dbReference>
<feature type="active site" evidence="10">
    <location>
        <position position="108"/>
    </location>
</feature>
<proteinExistence type="inferred from homology"/>